<sequence>MERSVEEHTEQLLQLRHELHAHPETGLELEWTAARVRREFEALGLEITDARDVGGFVAVLRGGAAQAAPPERERGLVLLRADMDALPLTEETGLDYASTNGAMHACGHDLHMAGLVGAARALHSVRESLIGDVLFFLQPGEEGHDGARYMIEGGLLEAAGRLPDHAYGIHVWSGLYPAGTVASRPGPLMASSDVLEVTVHGKGGHGSAPFLAADPVPVIADMITQSHVLITRTTNTFDPVVVTCGSVQAGTTSNIIPERALAKFTVRAFSDAGREAILARLKQLFEHLAAAHGMRCEVEHPQAYPTTVNDAAETDFARQVTEEIYPGAWAPMEHPVGAAEDFSRVLQAIPGAYLFVSAVPEGTDAASAPMNHSALAHFSDDAVPRAALLLASLAATRLGGTDPTPAS</sequence>
<feature type="binding site" evidence="1">
    <location>
        <position position="372"/>
    </location>
    <ligand>
        <name>Mn(2+)</name>
        <dbReference type="ChEBI" id="CHEBI:29035"/>
        <label>2</label>
    </ligand>
</feature>
<accession>A0A496PLC1</accession>
<dbReference type="AlphaFoldDB" id="A0A496PLC1"/>
<dbReference type="InterPro" id="IPR002933">
    <property type="entry name" value="Peptidase_M20"/>
</dbReference>
<dbReference type="PANTHER" id="PTHR11014:SF63">
    <property type="entry name" value="METALLOPEPTIDASE, PUTATIVE (AFU_ORTHOLOGUE AFUA_6G09600)-RELATED"/>
    <property type="match status" value="1"/>
</dbReference>
<dbReference type="SUPFAM" id="SSF55031">
    <property type="entry name" value="Bacterial exopeptidase dimerisation domain"/>
    <property type="match status" value="1"/>
</dbReference>
<feature type="binding site" evidence="1">
    <location>
        <position position="106"/>
    </location>
    <ligand>
        <name>Mn(2+)</name>
        <dbReference type="ChEBI" id="CHEBI:29035"/>
        <label>2</label>
    </ligand>
</feature>
<keyword evidence="3" id="KW-0378">Hydrolase</keyword>
<comment type="caution">
    <text evidence="3">The sequence shown here is derived from an EMBL/GenBank/DDBJ whole genome shotgun (WGS) entry which is preliminary data.</text>
</comment>
<dbReference type="GO" id="GO:0016787">
    <property type="term" value="F:hydrolase activity"/>
    <property type="evidence" value="ECO:0007669"/>
    <property type="project" value="UniProtKB-KW"/>
</dbReference>
<dbReference type="PANTHER" id="PTHR11014">
    <property type="entry name" value="PEPTIDASE M20 FAMILY MEMBER"/>
    <property type="match status" value="1"/>
</dbReference>
<keyword evidence="1" id="KW-0464">Manganese</keyword>
<evidence type="ECO:0000259" key="2">
    <source>
        <dbReference type="Pfam" id="PF07687"/>
    </source>
</evidence>
<organism evidence="3 4">
    <name type="scientific">Galactobacter caseinivorans</name>
    <dbReference type="NCBI Taxonomy" id="2676123"/>
    <lineage>
        <taxon>Bacteria</taxon>
        <taxon>Bacillati</taxon>
        <taxon>Actinomycetota</taxon>
        <taxon>Actinomycetes</taxon>
        <taxon>Micrococcales</taxon>
        <taxon>Micrococcaceae</taxon>
        <taxon>Galactobacter</taxon>
    </lineage>
</organism>
<feature type="binding site" evidence="1">
    <location>
        <position position="108"/>
    </location>
    <ligand>
        <name>Mn(2+)</name>
        <dbReference type="ChEBI" id="CHEBI:29035"/>
        <label>2</label>
    </ligand>
</feature>
<dbReference type="Pfam" id="PF01546">
    <property type="entry name" value="Peptidase_M20"/>
    <property type="match status" value="1"/>
</dbReference>
<keyword evidence="1" id="KW-0479">Metal-binding</keyword>
<reference evidence="3 4" key="1">
    <citation type="submission" date="2018-07" db="EMBL/GenBank/DDBJ databases">
        <title>Arthrobacter sp. nov., isolated from raw cow's milk with high bacterial count.</title>
        <authorList>
            <person name="Hahne J."/>
            <person name="Isele D."/>
            <person name="Lipski A."/>
        </authorList>
    </citation>
    <scope>NUCLEOTIDE SEQUENCE [LARGE SCALE GENOMIC DNA]</scope>
    <source>
        <strain evidence="3 4">JZ R-183</strain>
    </source>
</reference>
<dbReference type="SUPFAM" id="SSF53187">
    <property type="entry name" value="Zn-dependent exopeptidases"/>
    <property type="match status" value="1"/>
</dbReference>
<feature type="binding site" evidence="1">
    <location>
        <position position="142"/>
    </location>
    <ligand>
        <name>Mn(2+)</name>
        <dbReference type="ChEBI" id="CHEBI:29035"/>
        <label>2</label>
    </ligand>
</feature>
<dbReference type="PIRSF" id="PIRSF005962">
    <property type="entry name" value="Pept_M20D_amidohydro"/>
    <property type="match status" value="1"/>
</dbReference>
<dbReference type="GO" id="GO:0046872">
    <property type="term" value="F:metal ion binding"/>
    <property type="evidence" value="ECO:0007669"/>
    <property type="project" value="UniProtKB-KW"/>
</dbReference>
<dbReference type="NCBIfam" id="TIGR01891">
    <property type="entry name" value="amidohydrolases"/>
    <property type="match status" value="1"/>
</dbReference>
<proteinExistence type="predicted"/>
<evidence type="ECO:0000256" key="1">
    <source>
        <dbReference type="PIRSR" id="PIRSR005962-1"/>
    </source>
</evidence>
<dbReference type="InterPro" id="IPR036264">
    <property type="entry name" value="Bact_exopeptidase_dim_dom"/>
</dbReference>
<comment type="cofactor">
    <cofactor evidence="1">
        <name>Mn(2+)</name>
        <dbReference type="ChEBI" id="CHEBI:29035"/>
    </cofactor>
    <text evidence="1">The Mn(2+) ion enhances activity.</text>
</comment>
<dbReference type="InterPro" id="IPR011650">
    <property type="entry name" value="Peptidase_M20_dimer"/>
</dbReference>
<dbReference type="Gene3D" id="3.40.630.10">
    <property type="entry name" value="Zn peptidases"/>
    <property type="match status" value="1"/>
</dbReference>
<feature type="domain" description="Peptidase M20 dimerisation" evidence="2">
    <location>
        <begin position="196"/>
        <end position="290"/>
    </location>
</feature>
<dbReference type="Gene3D" id="3.30.70.360">
    <property type="match status" value="1"/>
</dbReference>
<evidence type="ECO:0000313" key="3">
    <source>
        <dbReference type="EMBL" id="RKW71230.1"/>
    </source>
</evidence>
<dbReference type="Pfam" id="PF07687">
    <property type="entry name" value="M20_dimer"/>
    <property type="match status" value="1"/>
</dbReference>
<evidence type="ECO:0000313" key="4">
    <source>
        <dbReference type="Proteomes" id="UP000273119"/>
    </source>
</evidence>
<protein>
    <submittedName>
        <fullName evidence="3">Amidohydrolase</fullName>
    </submittedName>
</protein>
<keyword evidence="4" id="KW-1185">Reference proteome</keyword>
<name>A0A496PLC1_9MICC</name>
<dbReference type="InterPro" id="IPR017439">
    <property type="entry name" value="Amidohydrolase"/>
</dbReference>
<dbReference type="Proteomes" id="UP000273119">
    <property type="component" value="Unassembled WGS sequence"/>
</dbReference>
<gene>
    <name evidence="3" type="ORF">DWQ67_03760</name>
</gene>
<dbReference type="CDD" id="cd03886">
    <property type="entry name" value="M20_Acy1"/>
    <property type="match status" value="1"/>
</dbReference>
<dbReference type="EMBL" id="QQXL01000002">
    <property type="protein sequence ID" value="RKW71230.1"/>
    <property type="molecule type" value="Genomic_DNA"/>
</dbReference>
<feature type="binding site" evidence="1">
    <location>
        <position position="170"/>
    </location>
    <ligand>
        <name>Mn(2+)</name>
        <dbReference type="ChEBI" id="CHEBI:29035"/>
        <label>2</label>
    </ligand>
</feature>